<dbReference type="OrthoDB" id="45571at2759"/>
<reference evidence="1" key="1">
    <citation type="submission" date="2020-01" db="EMBL/GenBank/DDBJ databases">
        <title>Genome sequence of Kobresia littledalei, the first chromosome-level genome in the family Cyperaceae.</title>
        <authorList>
            <person name="Qu G."/>
        </authorList>
    </citation>
    <scope>NUCLEOTIDE SEQUENCE</scope>
    <source>
        <strain evidence="1">C.B.Clarke</strain>
        <tissue evidence="1">Leaf</tissue>
    </source>
</reference>
<dbReference type="EMBL" id="SWLB01000001">
    <property type="protein sequence ID" value="KAF3341889.1"/>
    <property type="molecule type" value="Genomic_DNA"/>
</dbReference>
<sequence>MEKSGETKRLIRGNQSDVAGELQTSIVRYQEKSPNQLFNRKLQVDLVGIIHTGDERYYKKIQNRLRSYDCVLYEGVEEERQIRWKELENQQGRKIKIKQFLQIMLDL</sequence>
<gene>
    <name evidence="1" type="ORF">FCM35_KLT00527</name>
</gene>
<name>A0A833RIM0_9POAL</name>
<evidence type="ECO:0000313" key="1">
    <source>
        <dbReference type="EMBL" id="KAF3341889.1"/>
    </source>
</evidence>
<protein>
    <submittedName>
        <fullName evidence="1">Uncharacterized protein</fullName>
    </submittedName>
</protein>
<evidence type="ECO:0000313" key="2">
    <source>
        <dbReference type="Proteomes" id="UP000623129"/>
    </source>
</evidence>
<accession>A0A833RIM0</accession>
<dbReference type="PANTHER" id="PTHR35757">
    <property type="entry name" value="THERMOSOME SUBUNIT GAMMA"/>
    <property type="match status" value="1"/>
</dbReference>
<proteinExistence type="predicted"/>
<organism evidence="1 2">
    <name type="scientific">Carex littledalei</name>
    <dbReference type="NCBI Taxonomy" id="544730"/>
    <lineage>
        <taxon>Eukaryota</taxon>
        <taxon>Viridiplantae</taxon>
        <taxon>Streptophyta</taxon>
        <taxon>Embryophyta</taxon>
        <taxon>Tracheophyta</taxon>
        <taxon>Spermatophyta</taxon>
        <taxon>Magnoliopsida</taxon>
        <taxon>Liliopsida</taxon>
        <taxon>Poales</taxon>
        <taxon>Cyperaceae</taxon>
        <taxon>Cyperoideae</taxon>
        <taxon>Cariceae</taxon>
        <taxon>Carex</taxon>
        <taxon>Carex subgen. Euthyceras</taxon>
    </lineage>
</organism>
<dbReference type="AlphaFoldDB" id="A0A833RIM0"/>
<dbReference type="PANTHER" id="PTHR35757:SF1">
    <property type="entry name" value="THERMOSOME SUBUNIT GAMMA"/>
    <property type="match status" value="1"/>
</dbReference>
<dbReference type="Proteomes" id="UP000623129">
    <property type="component" value="Unassembled WGS sequence"/>
</dbReference>
<keyword evidence="2" id="KW-1185">Reference proteome</keyword>
<comment type="caution">
    <text evidence="1">The sequence shown here is derived from an EMBL/GenBank/DDBJ whole genome shotgun (WGS) entry which is preliminary data.</text>
</comment>